<reference evidence="2" key="1">
    <citation type="journal article" date="2022" name="bioRxiv">
        <title>Sequencing and chromosome-scale assembly of the giantPleurodeles waltlgenome.</title>
        <authorList>
            <person name="Brown T."/>
            <person name="Elewa A."/>
            <person name="Iarovenko S."/>
            <person name="Subramanian E."/>
            <person name="Araus A.J."/>
            <person name="Petzold A."/>
            <person name="Susuki M."/>
            <person name="Suzuki K.-i.T."/>
            <person name="Hayashi T."/>
            <person name="Toyoda A."/>
            <person name="Oliveira C."/>
            <person name="Osipova E."/>
            <person name="Leigh N.D."/>
            <person name="Simon A."/>
            <person name="Yun M.H."/>
        </authorList>
    </citation>
    <scope>NUCLEOTIDE SEQUENCE</scope>
    <source>
        <strain evidence="2">20211129_DDA</strain>
        <tissue evidence="2">Liver</tissue>
    </source>
</reference>
<evidence type="ECO:0000313" key="2">
    <source>
        <dbReference type="EMBL" id="KAJ1129139.1"/>
    </source>
</evidence>
<sequence length="187" mass="20021">MKSASQGDHLGVDQEGLYNKESQNSNGSTMVNQALTPPSVRQDPATSTKEYPLFHSPTMVLGNKDKGKSSVVLTSAAEPLDISGTLNNAAEKTVRSGACIRGSASSSPSHLPVQSVDLVVAQQQSEVDTDVIGAAVRDVAVLFADSLTCGMKDVRRDKQWRWICMEGIMQGLDVNFVNYYGPVSDDT</sequence>
<name>A0AAV7PQG9_PLEWA</name>
<evidence type="ECO:0000313" key="3">
    <source>
        <dbReference type="Proteomes" id="UP001066276"/>
    </source>
</evidence>
<proteinExistence type="predicted"/>
<evidence type="ECO:0000256" key="1">
    <source>
        <dbReference type="SAM" id="MobiDB-lite"/>
    </source>
</evidence>
<gene>
    <name evidence="2" type="ORF">NDU88_007510</name>
</gene>
<comment type="caution">
    <text evidence="2">The sequence shown here is derived from an EMBL/GenBank/DDBJ whole genome shotgun (WGS) entry which is preliminary data.</text>
</comment>
<dbReference type="Proteomes" id="UP001066276">
    <property type="component" value="Chromosome 7"/>
</dbReference>
<feature type="region of interest" description="Disordered" evidence="1">
    <location>
        <begin position="1"/>
        <end position="51"/>
    </location>
</feature>
<protein>
    <submittedName>
        <fullName evidence="2">Uncharacterized protein</fullName>
    </submittedName>
</protein>
<dbReference type="EMBL" id="JANPWB010000011">
    <property type="protein sequence ID" value="KAJ1129139.1"/>
    <property type="molecule type" value="Genomic_DNA"/>
</dbReference>
<keyword evidence="3" id="KW-1185">Reference proteome</keyword>
<accession>A0AAV7PQG9</accession>
<organism evidence="2 3">
    <name type="scientific">Pleurodeles waltl</name>
    <name type="common">Iberian ribbed newt</name>
    <dbReference type="NCBI Taxonomy" id="8319"/>
    <lineage>
        <taxon>Eukaryota</taxon>
        <taxon>Metazoa</taxon>
        <taxon>Chordata</taxon>
        <taxon>Craniata</taxon>
        <taxon>Vertebrata</taxon>
        <taxon>Euteleostomi</taxon>
        <taxon>Amphibia</taxon>
        <taxon>Batrachia</taxon>
        <taxon>Caudata</taxon>
        <taxon>Salamandroidea</taxon>
        <taxon>Salamandridae</taxon>
        <taxon>Pleurodelinae</taxon>
        <taxon>Pleurodeles</taxon>
    </lineage>
</organism>
<feature type="compositionally biased region" description="Polar residues" evidence="1">
    <location>
        <begin position="20"/>
        <end position="36"/>
    </location>
</feature>
<dbReference type="AlphaFoldDB" id="A0AAV7PQG9"/>